<protein>
    <submittedName>
        <fullName evidence="1">Uncharacterized protein</fullName>
    </submittedName>
</protein>
<keyword evidence="2" id="KW-1185">Reference proteome</keyword>
<organism evidence="1 2">
    <name type="scientific">Blyttiomyces helicus</name>
    <dbReference type="NCBI Taxonomy" id="388810"/>
    <lineage>
        <taxon>Eukaryota</taxon>
        <taxon>Fungi</taxon>
        <taxon>Fungi incertae sedis</taxon>
        <taxon>Chytridiomycota</taxon>
        <taxon>Chytridiomycota incertae sedis</taxon>
        <taxon>Chytridiomycetes</taxon>
        <taxon>Chytridiomycetes incertae sedis</taxon>
        <taxon>Blyttiomyces</taxon>
    </lineage>
</organism>
<feature type="non-terminal residue" evidence="1">
    <location>
        <position position="441"/>
    </location>
</feature>
<reference evidence="2" key="1">
    <citation type="journal article" date="2018" name="Nat. Microbiol.">
        <title>Leveraging single-cell genomics to expand the fungal tree of life.</title>
        <authorList>
            <person name="Ahrendt S.R."/>
            <person name="Quandt C.A."/>
            <person name="Ciobanu D."/>
            <person name="Clum A."/>
            <person name="Salamov A."/>
            <person name="Andreopoulos B."/>
            <person name="Cheng J.F."/>
            <person name="Woyke T."/>
            <person name="Pelin A."/>
            <person name="Henrissat B."/>
            <person name="Reynolds N.K."/>
            <person name="Benny G.L."/>
            <person name="Smith M.E."/>
            <person name="James T.Y."/>
            <person name="Grigoriev I.V."/>
        </authorList>
    </citation>
    <scope>NUCLEOTIDE SEQUENCE [LARGE SCALE GENOMIC DNA]</scope>
</reference>
<name>A0A4P9VTG9_9FUNG</name>
<evidence type="ECO:0000313" key="2">
    <source>
        <dbReference type="Proteomes" id="UP000269721"/>
    </source>
</evidence>
<dbReference type="AlphaFoldDB" id="A0A4P9VTG9"/>
<sequence>MGRTGFTAHAVSPSWRGVPELWKARFVEAPASNNAAAERPEQLWRQKRANARAPNFGRDGNVRAEGFARRRFAVPGRVEVPLAPCPDGRSAKCPVVSLASTTASTGLPLEALQAAHAAPPCAPSIRPSQLSSAAVSTSRTCPSLKDTTTHPLEWKAQVTARSLARPTTRLPHTPPPTTTVTVTDTTADISSAIIPAPAAAPHTGPLPLPFPRAQSWPAGPASREPYEADRGGLKIWLDGGLDEGDRPTIDIQQPWMSRIEIDPSPDVSAYLFNFNPTSAPVSDASKWDVVTLPLKTIDVDIVSGDFKFVRYDLYEGSQVSFNWTFPHYATPPTLNLIRSTSAFTTWTQNPLTNLGSSLLATHQALTGSYAFTAPSRSEYYIVFFAPFATSAVGTATVNATLRVPALAAAVASCPKGGITQCVLDLDGGQTMIFVAPPSGDS</sequence>
<proteinExistence type="predicted"/>
<dbReference type="OrthoDB" id="2121889at2759"/>
<evidence type="ECO:0000313" key="1">
    <source>
        <dbReference type="EMBL" id="RKO82814.1"/>
    </source>
</evidence>
<dbReference type="Proteomes" id="UP000269721">
    <property type="component" value="Unassembled WGS sequence"/>
</dbReference>
<accession>A0A4P9VTG9</accession>
<gene>
    <name evidence="1" type="ORF">BDK51DRAFT_49622</name>
</gene>
<dbReference type="EMBL" id="ML002055">
    <property type="protein sequence ID" value="RKO82814.1"/>
    <property type="molecule type" value="Genomic_DNA"/>
</dbReference>